<organism evidence="1 2">
    <name type="scientific">Rotaria sordida</name>
    <dbReference type="NCBI Taxonomy" id="392033"/>
    <lineage>
        <taxon>Eukaryota</taxon>
        <taxon>Metazoa</taxon>
        <taxon>Spiralia</taxon>
        <taxon>Gnathifera</taxon>
        <taxon>Rotifera</taxon>
        <taxon>Eurotatoria</taxon>
        <taxon>Bdelloidea</taxon>
        <taxon>Philodinida</taxon>
        <taxon>Philodinidae</taxon>
        <taxon>Rotaria</taxon>
    </lineage>
</organism>
<sequence length="161" mass="18051">RIFDENDLRSSTHTVVYDSSKANNSSTTSGPIRRAIIPLDDNNLIISSFGGSGNESDYDNNDQCMTVKIPVNDHKLIRIDDKTHIENLNINNNQQSDTTTITSKDTSYRANRIISINPVATLDDSEPISFQPYRQDSITARRLLDIRSHLLLNTTLDATEV</sequence>
<evidence type="ECO:0000313" key="2">
    <source>
        <dbReference type="Proteomes" id="UP000663874"/>
    </source>
</evidence>
<evidence type="ECO:0000313" key="1">
    <source>
        <dbReference type="EMBL" id="CAF4081333.1"/>
    </source>
</evidence>
<dbReference type="Proteomes" id="UP000663874">
    <property type="component" value="Unassembled WGS sequence"/>
</dbReference>
<proteinExistence type="predicted"/>
<dbReference type="EMBL" id="CAJOBE010009273">
    <property type="protein sequence ID" value="CAF4081333.1"/>
    <property type="molecule type" value="Genomic_DNA"/>
</dbReference>
<comment type="caution">
    <text evidence="1">The sequence shown here is derived from an EMBL/GenBank/DDBJ whole genome shotgun (WGS) entry which is preliminary data.</text>
</comment>
<accession>A0A819TKG7</accession>
<dbReference type="AlphaFoldDB" id="A0A819TKG7"/>
<protein>
    <submittedName>
        <fullName evidence="1">Uncharacterized protein</fullName>
    </submittedName>
</protein>
<name>A0A819TKG7_9BILA</name>
<feature type="non-terminal residue" evidence="1">
    <location>
        <position position="161"/>
    </location>
</feature>
<gene>
    <name evidence="1" type="ORF">FNK824_LOCUS30379</name>
</gene>
<reference evidence="1" key="1">
    <citation type="submission" date="2021-02" db="EMBL/GenBank/DDBJ databases">
        <authorList>
            <person name="Nowell W R."/>
        </authorList>
    </citation>
    <scope>NUCLEOTIDE SEQUENCE</scope>
</reference>